<dbReference type="Proteomes" id="UP000251835">
    <property type="component" value="Unassembled WGS sequence"/>
</dbReference>
<dbReference type="RefSeq" id="WP_116496520.1">
    <property type="nucleotide sequence ID" value="NZ_QENZ01000004.1"/>
</dbReference>
<dbReference type="CDD" id="cd04604">
    <property type="entry name" value="CBS_pair_SIS_assoc"/>
    <property type="match status" value="1"/>
</dbReference>
<dbReference type="GO" id="GO:0005975">
    <property type="term" value="P:carbohydrate metabolic process"/>
    <property type="evidence" value="ECO:0007669"/>
    <property type="project" value="InterPro"/>
</dbReference>
<dbReference type="GO" id="GO:0097367">
    <property type="term" value="F:carbohydrate derivative binding"/>
    <property type="evidence" value="ECO:0007669"/>
    <property type="project" value="InterPro"/>
</dbReference>
<dbReference type="Pfam" id="PF00571">
    <property type="entry name" value="CBS"/>
    <property type="match status" value="2"/>
</dbReference>
<keyword evidence="5" id="KW-0479">Metal-binding</keyword>
<feature type="domain" description="SIS" evidence="9">
    <location>
        <begin position="35"/>
        <end position="178"/>
    </location>
</feature>
<dbReference type="PROSITE" id="PS51464">
    <property type="entry name" value="SIS"/>
    <property type="match status" value="1"/>
</dbReference>
<dbReference type="InterPro" id="IPR046348">
    <property type="entry name" value="SIS_dom_sf"/>
</dbReference>
<keyword evidence="3 7" id="KW-0129">CBS domain</keyword>
<dbReference type="InterPro" id="IPR004800">
    <property type="entry name" value="KdsD/KpsF-type"/>
</dbReference>
<keyword evidence="5" id="KW-0862">Zinc</keyword>
<gene>
    <name evidence="10" type="ORF">C7377_1302</name>
</gene>
<sequence>MKDSSIKNRAKSLIKSEMQTVGNLVEYINDDFVSVVKLILQSRGRVVLTGIGKSANIAAKIVATMNSTGTPAVFMHAADAIHGDLGIVQPDDIIICISNSGNTPEIKVLAPLIKSRGNILIALVGNTESALAKQADYILRVTVEREACPLGLAPTNSTTAQLVMGDALAICLLEGRGFTSKDFAKYHPGGALGKKLYTKVGGLMLDDDPPCVLENQHLKEIIIEMSHKRMGAVAVVDDNNILKGMITDGDLRRMLEKSLDVEKITATQIMTPSPITTHIDQLAIEAYHLMENRNITQLIVVDNNNHYVGMIHLHDILKEGVV</sequence>
<dbReference type="InterPro" id="IPR000644">
    <property type="entry name" value="CBS_dom"/>
</dbReference>
<dbReference type="Gene3D" id="3.10.580.10">
    <property type="entry name" value="CBS-domain"/>
    <property type="match status" value="1"/>
</dbReference>
<dbReference type="CDD" id="cd05014">
    <property type="entry name" value="SIS_Kpsf"/>
    <property type="match status" value="1"/>
</dbReference>
<evidence type="ECO:0000313" key="10">
    <source>
        <dbReference type="EMBL" id="PVX50972.1"/>
    </source>
</evidence>
<evidence type="ECO:0000259" key="9">
    <source>
        <dbReference type="PROSITE" id="PS51464"/>
    </source>
</evidence>
<comment type="caution">
    <text evidence="10">The sequence shown here is derived from an EMBL/GenBank/DDBJ whole genome shotgun (WGS) entry which is preliminary data.</text>
</comment>
<evidence type="ECO:0000313" key="11">
    <source>
        <dbReference type="Proteomes" id="UP000251835"/>
    </source>
</evidence>
<keyword evidence="11" id="KW-1185">Reference proteome</keyword>
<keyword evidence="10" id="KW-0413">Isomerase</keyword>
<dbReference type="InterPro" id="IPR001347">
    <property type="entry name" value="SIS_dom"/>
</dbReference>
<dbReference type="NCBIfam" id="TIGR00393">
    <property type="entry name" value="kpsF"/>
    <property type="match status" value="1"/>
</dbReference>
<dbReference type="PROSITE" id="PS51371">
    <property type="entry name" value="CBS"/>
    <property type="match status" value="2"/>
</dbReference>
<dbReference type="EMBL" id="QENZ01000004">
    <property type="protein sequence ID" value="PVX50972.1"/>
    <property type="molecule type" value="Genomic_DNA"/>
</dbReference>
<dbReference type="InterPro" id="IPR035474">
    <property type="entry name" value="SIS_Kpsf"/>
</dbReference>
<dbReference type="FunFam" id="3.40.50.10490:FF:000011">
    <property type="entry name" value="Arabinose 5-phosphate isomerase"/>
    <property type="match status" value="1"/>
</dbReference>
<feature type="site" description="Catalytically relevant" evidence="6">
    <location>
        <position position="53"/>
    </location>
</feature>
<dbReference type="PANTHER" id="PTHR42745">
    <property type="match status" value="1"/>
</dbReference>
<evidence type="ECO:0000259" key="8">
    <source>
        <dbReference type="PROSITE" id="PS51371"/>
    </source>
</evidence>
<comment type="similarity">
    <text evidence="1 4">Belongs to the SIS family. GutQ/KpsF subfamily.</text>
</comment>
<dbReference type="GO" id="GO:1901135">
    <property type="term" value="P:carbohydrate derivative metabolic process"/>
    <property type="evidence" value="ECO:0007669"/>
    <property type="project" value="InterPro"/>
</dbReference>
<protein>
    <submittedName>
        <fullName evidence="10">Arabinose-5-phosphate isomerase</fullName>
    </submittedName>
</protein>
<proteinExistence type="inferred from homology"/>
<dbReference type="SUPFAM" id="SSF53697">
    <property type="entry name" value="SIS domain"/>
    <property type="match status" value="1"/>
</dbReference>
<feature type="binding site" evidence="5">
    <location>
        <position position="76"/>
    </location>
    <ligand>
        <name>Zn(2+)</name>
        <dbReference type="ChEBI" id="CHEBI:29105"/>
    </ligand>
</feature>
<evidence type="ECO:0000256" key="3">
    <source>
        <dbReference type="ARBA" id="ARBA00023122"/>
    </source>
</evidence>
<keyword evidence="2" id="KW-0677">Repeat</keyword>
<feature type="site" description="Catalytically relevant" evidence="6">
    <location>
        <position position="146"/>
    </location>
</feature>
<dbReference type="PIRSF" id="PIRSF004692">
    <property type="entry name" value="KdsD_KpsF"/>
    <property type="match status" value="1"/>
</dbReference>
<name>A0A7L4UQU7_BALHA</name>
<dbReference type="InterPro" id="IPR050986">
    <property type="entry name" value="GutQ/KpsF_isomerases"/>
</dbReference>
<reference evidence="10 11" key="1">
    <citation type="submission" date="2018-05" db="EMBL/GenBank/DDBJ databases">
        <title>Genomic Encyclopedia of Type Strains, Phase IV (KMG-IV): sequencing the most valuable type-strain genomes for metagenomic binning, comparative biology and taxonomic classification.</title>
        <authorList>
            <person name="Goeker M."/>
        </authorList>
    </citation>
    <scope>NUCLEOTIDE SEQUENCE [LARGE SCALE GENOMIC DNA]</scope>
    <source>
        <strain evidence="10 11">DSM 28579</strain>
    </source>
</reference>
<dbReference type="SMART" id="SM00116">
    <property type="entry name" value="CBS"/>
    <property type="match status" value="2"/>
</dbReference>
<feature type="domain" description="CBS" evidence="8">
    <location>
        <begin position="204"/>
        <end position="261"/>
    </location>
</feature>
<evidence type="ECO:0000256" key="4">
    <source>
        <dbReference type="PIRNR" id="PIRNR004692"/>
    </source>
</evidence>
<dbReference type="GO" id="GO:0019146">
    <property type="term" value="F:arabinose-5-phosphate isomerase activity"/>
    <property type="evidence" value="ECO:0007669"/>
    <property type="project" value="UniProtKB-ARBA"/>
</dbReference>
<accession>A0A7L4UQU7</accession>
<evidence type="ECO:0000256" key="5">
    <source>
        <dbReference type="PIRSR" id="PIRSR004692-2"/>
    </source>
</evidence>
<evidence type="ECO:0000256" key="1">
    <source>
        <dbReference type="ARBA" id="ARBA00008165"/>
    </source>
</evidence>
<evidence type="ECO:0000256" key="6">
    <source>
        <dbReference type="PIRSR" id="PIRSR004692-3"/>
    </source>
</evidence>
<dbReference type="GO" id="GO:0046872">
    <property type="term" value="F:metal ion binding"/>
    <property type="evidence" value="ECO:0007669"/>
    <property type="project" value="UniProtKB-KW"/>
</dbReference>
<organism evidence="10 11">
    <name type="scientific">Balneicella halophila</name>
    <dbReference type="NCBI Taxonomy" id="1537566"/>
    <lineage>
        <taxon>Bacteria</taxon>
        <taxon>Pseudomonadati</taxon>
        <taxon>Bacteroidota</taxon>
        <taxon>Bacteroidia</taxon>
        <taxon>Bacteroidales</taxon>
        <taxon>Balneicellaceae</taxon>
        <taxon>Balneicella</taxon>
    </lineage>
</organism>
<dbReference type="InterPro" id="IPR046342">
    <property type="entry name" value="CBS_dom_sf"/>
</dbReference>
<dbReference type="PANTHER" id="PTHR42745:SF1">
    <property type="entry name" value="ARABINOSE 5-PHOSPHATE ISOMERASE KDSD"/>
    <property type="match status" value="1"/>
</dbReference>
<feature type="domain" description="CBS" evidence="8">
    <location>
        <begin position="270"/>
        <end position="322"/>
    </location>
</feature>
<dbReference type="OrthoDB" id="9762536at2"/>
<dbReference type="Pfam" id="PF01380">
    <property type="entry name" value="SIS"/>
    <property type="match status" value="1"/>
</dbReference>
<evidence type="ECO:0000256" key="2">
    <source>
        <dbReference type="ARBA" id="ARBA00022737"/>
    </source>
</evidence>
<evidence type="ECO:0000256" key="7">
    <source>
        <dbReference type="PROSITE-ProRule" id="PRU00703"/>
    </source>
</evidence>
<feature type="site" description="Catalytically relevant" evidence="6">
    <location>
        <position position="105"/>
    </location>
</feature>
<dbReference type="Gene3D" id="3.40.50.10490">
    <property type="entry name" value="Glucose-6-phosphate isomerase like protein, domain 1"/>
    <property type="match status" value="1"/>
</dbReference>
<dbReference type="AlphaFoldDB" id="A0A7L4UQU7"/>
<feature type="site" description="Catalytically relevant" evidence="6">
    <location>
        <position position="187"/>
    </location>
</feature>